<keyword evidence="6" id="KW-0479">Metal-binding</keyword>
<proteinExistence type="inferred from homology"/>
<evidence type="ECO:0000313" key="11">
    <source>
        <dbReference type="EMBL" id="KAJ5220450.1"/>
    </source>
</evidence>
<feature type="compositionally biased region" description="Low complexity" evidence="7">
    <location>
        <begin position="896"/>
        <end position="910"/>
    </location>
</feature>
<feature type="domain" description="Helicase ATP-binding" evidence="9">
    <location>
        <begin position="455"/>
        <end position="646"/>
    </location>
</feature>
<dbReference type="PANTHER" id="PTHR45626">
    <property type="entry name" value="TRANSCRIPTION TERMINATION FACTOR 2-RELATED"/>
    <property type="match status" value="1"/>
</dbReference>
<feature type="compositionally biased region" description="Pro residues" evidence="7">
    <location>
        <begin position="60"/>
        <end position="71"/>
    </location>
</feature>
<dbReference type="GO" id="GO:0005524">
    <property type="term" value="F:ATP binding"/>
    <property type="evidence" value="ECO:0007669"/>
    <property type="project" value="UniProtKB-KW"/>
</dbReference>
<dbReference type="InterPro" id="IPR001650">
    <property type="entry name" value="Helicase_C-like"/>
</dbReference>
<evidence type="ECO:0000313" key="12">
    <source>
        <dbReference type="Proteomes" id="UP001150941"/>
    </source>
</evidence>
<dbReference type="GO" id="GO:0005737">
    <property type="term" value="C:cytoplasm"/>
    <property type="evidence" value="ECO:0007669"/>
    <property type="project" value="TreeGrafter"/>
</dbReference>
<dbReference type="GO" id="GO:0008094">
    <property type="term" value="F:ATP-dependent activity, acting on DNA"/>
    <property type="evidence" value="ECO:0007669"/>
    <property type="project" value="TreeGrafter"/>
</dbReference>
<dbReference type="GO" id="GO:0004386">
    <property type="term" value="F:helicase activity"/>
    <property type="evidence" value="ECO:0007669"/>
    <property type="project" value="UniProtKB-KW"/>
</dbReference>
<keyword evidence="6" id="KW-0863">Zinc-finger</keyword>
<feature type="domain" description="RING-type" evidence="8">
    <location>
        <begin position="816"/>
        <end position="865"/>
    </location>
</feature>
<feature type="region of interest" description="Disordered" evidence="7">
    <location>
        <begin position="271"/>
        <end position="293"/>
    </location>
</feature>
<feature type="region of interest" description="Disordered" evidence="7">
    <location>
        <begin position="352"/>
        <end position="376"/>
    </location>
</feature>
<feature type="region of interest" description="Disordered" evidence="7">
    <location>
        <begin position="888"/>
        <end position="940"/>
    </location>
</feature>
<dbReference type="PROSITE" id="PS51192">
    <property type="entry name" value="HELICASE_ATP_BIND_1"/>
    <property type="match status" value="1"/>
</dbReference>
<feature type="compositionally biased region" description="Polar residues" evidence="7">
    <location>
        <begin position="124"/>
        <end position="141"/>
    </location>
</feature>
<keyword evidence="12" id="KW-1185">Reference proteome</keyword>
<accession>A0A9W9NI76</accession>
<feature type="compositionally biased region" description="Acidic residues" evidence="7">
    <location>
        <begin position="911"/>
        <end position="921"/>
    </location>
</feature>
<evidence type="ECO:0000259" key="8">
    <source>
        <dbReference type="PROSITE" id="PS50089"/>
    </source>
</evidence>
<dbReference type="SUPFAM" id="SSF52540">
    <property type="entry name" value="P-loop containing nucleoside triphosphate hydrolases"/>
    <property type="match status" value="2"/>
</dbReference>
<dbReference type="PROSITE" id="PS51194">
    <property type="entry name" value="HELICASE_CTER"/>
    <property type="match status" value="1"/>
</dbReference>
<dbReference type="RefSeq" id="XP_058327280.1">
    <property type="nucleotide sequence ID" value="XM_058478950.1"/>
</dbReference>
<feature type="compositionally biased region" description="Basic and acidic residues" evidence="7">
    <location>
        <begin position="357"/>
        <end position="376"/>
    </location>
</feature>
<reference evidence="11" key="2">
    <citation type="journal article" date="2023" name="IMA Fungus">
        <title>Comparative genomic study of the Penicillium genus elucidates a diverse pangenome and 15 lateral gene transfer events.</title>
        <authorList>
            <person name="Petersen C."/>
            <person name="Sorensen T."/>
            <person name="Nielsen M.R."/>
            <person name="Sondergaard T.E."/>
            <person name="Sorensen J.L."/>
            <person name="Fitzpatrick D.A."/>
            <person name="Frisvad J.C."/>
            <person name="Nielsen K.L."/>
        </authorList>
    </citation>
    <scope>NUCLEOTIDE SEQUENCE</scope>
    <source>
        <strain evidence="11">IBT 19713</strain>
    </source>
</reference>
<comment type="similarity">
    <text evidence="1">Belongs to the SNF2/RAD54 helicase family.</text>
</comment>
<reference evidence="11" key="1">
    <citation type="submission" date="2022-11" db="EMBL/GenBank/DDBJ databases">
        <authorList>
            <person name="Petersen C."/>
        </authorList>
    </citation>
    <scope>NUCLEOTIDE SEQUENCE</scope>
    <source>
        <strain evidence="11">IBT 19713</strain>
    </source>
</reference>
<dbReference type="SUPFAM" id="SSF57850">
    <property type="entry name" value="RING/U-box"/>
    <property type="match status" value="1"/>
</dbReference>
<dbReference type="GeneID" id="83206253"/>
<dbReference type="EMBL" id="JAPQKS010000007">
    <property type="protein sequence ID" value="KAJ5220450.1"/>
    <property type="molecule type" value="Genomic_DNA"/>
</dbReference>
<evidence type="ECO:0000256" key="6">
    <source>
        <dbReference type="PROSITE-ProRule" id="PRU00175"/>
    </source>
</evidence>
<evidence type="ECO:0000256" key="1">
    <source>
        <dbReference type="ARBA" id="ARBA00007025"/>
    </source>
</evidence>
<feature type="region of interest" description="Disordered" evidence="7">
    <location>
        <begin position="56"/>
        <end position="166"/>
    </location>
</feature>
<protein>
    <submittedName>
        <fullName evidence="11">Uncharacterized protein</fullName>
    </submittedName>
</protein>
<dbReference type="Pfam" id="PF00176">
    <property type="entry name" value="SNF2-rel_dom"/>
    <property type="match status" value="1"/>
</dbReference>
<dbReference type="GO" id="GO:0005634">
    <property type="term" value="C:nucleus"/>
    <property type="evidence" value="ECO:0007669"/>
    <property type="project" value="TreeGrafter"/>
</dbReference>
<feature type="compositionally biased region" description="Polar residues" evidence="7">
    <location>
        <begin position="85"/>
        <end position="113"/>
    </location>
</feature>
<dbReference type="Gene3D" id="3.40.50.10810">
    <property type="entry name" value="Tandem AAA-ATPase domain"/>
    <property type="match status" value="1"/>
</dbReference>
<keyword evidence="3" id="KW-0378">Hydrolase</keyword>
<feature type="domain" description="Helicase C-terminal" evidence="10">
    <location>
        <begin position="965"/>
        <end position="1126"/>
    </location>
</feature>
<organism evidence="11 12">
    <name type="scientific">Penicillium chermesinum</name>
    <dbReference type="NCBI Taxonomy" id="63820"/>
    <lineage>
        <taxon>Eukaryota</taxon>
        <taxon>Fungi</taxon>
        <taxon>Dikarya</taxon>
        <taxon>Ascomycota</taxon>
        <taxon>Pezizomycotina</taxon>
        <taxon>Eurotiomycetes</taxon>
        <taxon>Eurotiomycetidae</taxon>
        <taxon>Eurotiales</taxon>
        <taxon>Aspergillaceae</taxon>
        <taxon>Penicillium</taxon>
    </lineage>
</organism>
<keyword evidence="2" id="KW-0547">Nucleotide-binding</keyword>
<dbReference type="InterPro" id="IPR000330">
    <property type="entry name" value="SNF2_N"/>
</dbReference>
<dbReference type="InterPro" id="IPR027417">
    <property type="entry name" value="P-loop_NTPase"/>
</dbReference>
<feature type="compositionally biased region" description="Low complexity" evidence="7">
    <location>
        <begin position="272"/>
        <end position="293"/>
    </location>
</feature>
<dbReference type="GO" id="GO:0008270">
    <property type="term" value="F:zinc ion binding"/>
    <property type="evidence" value="ECO:0007669"/>
    <property type="project" value="UniProtKB-KW"/>
</dbReference>
<evidence type="ECO:0000256" key="4">
    <source>
        <dbReference type="ARBA" id="ARBA00022806"/>
    </source>
</evidence>
<feature type="compositionally biased region" description="Polar residues" evidence="7">
    <location>
        <begin position="153"/>
        <end position="163"/>
    </location>
</feature>
<dbReference type="GO" id="GO:0000724">
    <property type="term" value="P:double-strand break repair via homologous recombination"/>
    <property type="evidence" value="ECO:0007669"/>
    <property type="project" value="TreeGrafter"/>
</dbReference>
<dbReference type="AlphaFoldDB" id="A0A9W9NI76"/>
<dbReference type="GO" id="GO:0016787">
    <property type="term" value="F:hydrolase activity"/>
    <property type="evidence" value="ECO:0007669"/>
    <property type="project" value="UniProtKB-KW"/>
</dbReference>
<evidence type="ECO:0000256" key="2">
    <source>
        <dbReference type="ARBA" id="ARBA00022741"/>
    </source>
</evidence>
<dbReference type="InterPro" id="IPR013083">
    <property type="entry name" value="Znf_RING/FYVE/PHD"/>
</dbReference>
<dbReference type="OrthoDB" id="423559at2759"/>
<feature type="compositionally biased region" description="Basic and acidic residues" evidence="7">
    <location>
        <begin position="143"/>
        <end position="152"/>
    </location>
</feature>
<dbReference type="Pfam" id="PF00271">
    <property type="entry name" value="Helicase_C"/>
    <property type="match status" value="1"/>
</dbReference>
<dbReference type="InterPro" id="IPR001841">
    <property type="entry name" value="Znf_RING"/>
</dbReference>
<dbReference type="PANTHER" id="PTHR45626:SF16">
    <property type="entry name" value="ATP-DEPENDENT HELICASE ULS1"/>
    <property type="match status" value="1"/>
</dbReference>
<dbReference type="Pfam" id="PF13923">
    <property type="entry name" value="zf-C3HC4_2"/>
    <property type="match status" value="1"/>
</dbReference>
<keyword evidence="4" id="KW-0347">Helicase</keyword>
<dbReference type="InterPro" id="IPR049730">
    <property type="entry name" value="SNF2/RAD54-like_C"/>
</dbReference>
<dbReference type="SMART" id="SM00490">
    <property type="entry name" value="HELICc"/>
    <property type="match status" value="1"/>
</dbReference>
<dbReference type="InterPro" id="IPR038718">
    <property type="entry name" value="SNF2-like_sf"/>
</dbReference>
<name>A0A9W9NI76_9EURO</name>
<evidence type="ECO:0000259" key="10">
    <source>
        <dbReference type="PROSITE" id="PS51194"/>
    </source>
</evidence>
<dbReference type="InterPro" id="IPR050628">
    <property type="entry name" value="SNF2_RAD54_helicase_TF"/>
</dbReference>
<keyword evidence="5" id="KW-0067">ATP-binding</keyword>
<sequence length="1138" mass="126599">MPSAMVNENEVELSNILEEIETYKWILESYAPNETANIEDTKRTIRELEAKVRQLCGEPSPVPETAPPLTSPPRSMAETPRLASQVPQMTPSPHQTRTIPLPQTSGHWPSSAPSPFGNPPIPASGQNGWSFANIPSRSSAVDSPRKRDRQDSFETSTPSQSVKRTAVNPALSRVDAIKKELAMQLENNVKIHADMRHPDAVRRTAEFEDKSEAEVLDEIDAEEEESRRTIELKYQMEIDEAYARSLQAQYLVPGHDPESELPLQNTLRRSALPQPQQSYRSSSQPYSSTSLRSDAFHRGMSPVADSDDGFDSSDSLEEITPDAWRSRFGAPTMPGGYPPKSEATISPSSFALATDTRPVEGRSRDAPETSMDDPARTAHPEMKVFDAIREQQDMDEDAIDFEMYKEEDFPTDIKTLLTGIKDINKATKADTDAGPSALKVTLMKHQNIGLAWLKAKEDSTHKGGILADDMGLGKTIQAIALMVARPSTDPERHPTLIIAPKALMEQWRLEIGRHVKPGFHQLKVLIYHGATRNTPWKEIAQHDVVITTFGTLTANHKMYLQADELERQGRDVSIVAATREKATFFTPKSLFHRVIIDEAQNIKNPASKGNQACCALDSQFRWCLTGTPMMNRLEDFQALLSFLRIRPYCVRQKFKQDFVRPLKSGYGEENVMVQLRILVKSVCLRRTKKTKIDGQPILQLPPKVIEKVHVVFNETERELYDELSSSTQRTVTRLLKSGTLGRNYSHVLVLLLRLRQACDHPHLITGGNSGPLAPAVEGVDLIANAKLLAPPVVERIKKILIAPGTNNGDDGDDGSCPVCFDAVENSVIYISCGHSVCSECFAKITDPAQLARVSDSEFAKCQNCRSEVDPLKITDAVSFKKVYDPALAESPDKPAETSTETGSASTTASETDTDSDLDDSETGTLAERKSKHKTLGELRSSGLRNKAEKKKYLQRLEKNWVSSAKIDKTMEILQANEDRGQGEKTIVFSQFTALLDLLEVPIMRRGLGYMRFDGSMNVNERNISVATFTDNPDCRIMLVSLKAGNAGLNLIAASHVIIFDPFWNPYVEDQAIDRAHRIGQSKDVFVHRLLIPDTVEDRIIALQDKKRDLISGALDEGGTLNVSRLDTRELAYLFGVRQ</sequence>
<evidence type="ECO:0000256" key="5">
    <source>
        <dbReference type="ARBA" id="ARBA00022840"/>
    </source>
</evidence>
<gene>
    <name evidence="11" type="ORF">N7468_009654</name>
</gene>
<dbReference type="SMART" id="SM00184">
    <property type="entry name" value="RING"/>
    <property type="match status" value="1"/>
</dbReference>
<dbReference type="InterPro" id="IPR014001">
    <property type="entry name" value="Helicase_ATP-bd"/>
</dbReference>
<keyword evidence="6" id="KW-0862">Zinc</keyword>
<dbReference type="PROSITE" id="PS50089">
    <property type="entry name" value="ZF_RING_2"/>
    <property type="match status" value="1"/>
</dbReference>
<dbReference type="Gene3D" id="3.40.50.300">
    <property type="entry name" value="P-loop containing nucleotide triphosphate hydrolases"/>
    <property type="match status" value="1"/>
</dbReference>
<dbReference type="Proteomes" id="UP001150941">
    <property type="component" value="Unassembled WGS sequence"/>
</dbReference>
<evidence type="ECO:0000256" key="7">
    <source>
        <dbReference type="SAM" id="MobiDB-lite"/>
    </source>
</evidence>
<comment type="caution">
    <text evidence="11">The sequence shown here is derived from an EMBL/GenBank/DDBJ whole genome shotgun (WGS) entry which is preliminary data.</text>
</comment>
<dbReference type="Gene3D" id="3.30.40.10">
    <property type="entry name" value="Zinc/RING finger domain, C3HC4 (zinc finger)"/>
    <property type="match status" value="1"/>
</dbReference>
<dbReference type="CDD" id="cd18793">
    <property type="entry name" value="SF2_C_SNF"/>
    <property type="match status" value="1"/>
</dbReference>
<dbReference type="CDD" id="cd18008">
    <property type="entry name" value="DEXDc_SHPRH-like"/>
    <property type="match status" value="1"/>
</dbReference>
<dbReference type="SMART" id="SM00487">
    <property type="entry name" value="DEXDc"/>
    <property type="match status" value="1"/>
</dbReference>
<evidence type="ECO:0000256" key="3">
    <source>
        <dbReference type="ARBA" id="ARBA00022801"/>
    </source>
</evidence>
<evidence type="ECO:0000259" key="9">
    <source>
        <dbReference type="PROSITE" id="PS51192"/>
    </source>
</evidence>